<name>T0S2A9_SAPDV</name>
<gene>
    <name evidence="9" type="ORF">SDRG_03261</name>
</gene>
<keyword evidence="4" id="KW-0963">Cytoplasm</keyword>
<dbReference type="GO" id="GO:0034464">
    <property type="term" value="C:BBSome"/>
    <property type="evidence" value="ECO:0007669"/>
    <property type="project" value="InterPro"/>
</dbReference>
<dbReference type="STRING" id="1156394.T0S2A9"/>
<dbReference type="GO" id="GO:0060271">
    <property type="term" value="P:cilium assembly"/>
    <property type="evidence" value="ECO:0007669"/>
    <property type="project" value="TreeGrafter"/>
</dbReference>
<dbReference type="GO" id="GO:0036064">
    <property type="term" value="C:ciliary basal body"/>
    <property type="evidence" value="ECO:0007669"/>
    <property type="project" value="TreeGrafter"/>
</dbReference>
<evidence type="ECO:0000256" key="1">
    <source>
        <dbReference type="ARBA" id="ARBA00004138"/>
    </source>
</evidence>
<comment type="similarity">
    <text evidence="3">Belongs to the BBS5 family.</text>
</comment>
<dbReference type="PANTHER" id="PTHR21351:SF0">
    <property type="entry name" value="BARDET-BIEDL SYNDROME 5 PROTEIN"/>
    <property type="match status" value="1"/>
</dbReference>
<dbReference type="EMBL" id="JH767139">
    <property type="protein sequence ID" value="EQC39053.1"/>
    <property type="molecule type" value="Genomic_DNA"/>
</dbReference>
<dbReference type="InParanoid" id="T0S2A9"/>
<dbReference type="InterPro" id="IPR006606">
    <property type="entry name" value="BBL5"/>
</dbReference>
<accession>T0S2A9</accession>
<dbReference type="RefSeq" id="XP_008607114.1">
    <property type="nucleotide sequence ID" value="XM_008608892.1"/>
</dbReference>
<dbReference type="Proteomes" id="UP000030762">
    <property type="component" value="Unassembled WGS sequence"/>
</dbReference>
<keyword evidence="7" id="KW-0966">Cell projection</keyword>
<evidence type="ECO:0000256" key="7">
    <source>
        <dbReference type="ARBA" id="ARBA00023273"/>
    </source>
</evidence>
<evidence type="ECO:0000256" key="6">
    <source>
        <dbReference type="ARBA" id="ARBA00023212"/>
    </source>
</evidence>
<proteinExistence type="inferred from homology"/>
<evidence type="ECO:0000256" key="4">
    <source>
        <dbReference type="ARBA" id="ARBA00022490"/>
    </source>
</evidence>
<organism evidence="9 10">
    <name type="scientific">Saprolegnia diclina (strain VS20)</name>
    <dbReference type="NCBI Taxonomy" id="1156394"/>
    <lineage>
        <taxon>Eukaryota</taxon>
        <taxon>Sar</taxon>
        <taxon>Stramenopiles</taxon>
        <taxon>Oomycota</taxon>
        <taxon>Saprolegniomycetes</taxon>
        <taxon>Saprolegniales</taxon>
        <taxon>Saprolegniaceae</taxon>
        <taxon>Saprolegnia</taxon>
    </lineage>
</organism>
<evidence type="ECO:0000256" key="3">
    <source>
        <dbReference type="ARBA" id="ARBA00005822"/>
    </source>
</evidence>
<dbReference type="InterPro" id="IPR014003">
    <property type="entry name" value="BBS5_PH"/>
</dbReference>
<dbReference type="VEuPathDB" id="FungiDB:SDRG_03261"/>
<evidence type="ECO:0000256" key="2">
    <source>
        <dbReference type="ARBA" id="ARBA00004245"/>
    </source>
</evidence>
<reference evidence="9 10" key="1">
    <citation type="submission" date="2012-04" db="EMBL/GenBank/DDBJ databases">
        <title>The Genome Sequence of Saprolegnia declina VS20.</title>
        <authorList>
            <consortium name="The Broad Institute Genome Sequencing Platform"/>
            <person name="Russ C."/>
            <person name="Nusbaum C."/>
            <person name="Tyler B."/>
            <person name="van West P."/>
            <person name="Dieguez-Uribeondo J."/>
            <person name="de Bruijn I."/>
            <person name="Tripathy S."/>
            <person name="Jiang R."/>
            <person name="Young S.K."/>
            <person name="Zeng Q."/>
            <person name="Gargeya S."/>
            <person name="Fitzgerald M."/>
            <person name="Haas B."/>
            <person name="Abouelleil A."/>
            <person name="Alvarado L."/>
            <person name="Arachchi H.M."/>
            <person name="Berlin A."/>
            <person name="Chapman S.B."/>
            <person name="Goldberg J."/>
            <person name="Griggs A."/>
            <person name="Gujja S."/>
            <person name="Hansen M."/>
            <person name="Howarth C."/>
            <person name="Imamovic A."/>
            <person name="Larimer J."/>
            <person name="McCowen C."/>
            <person name="Montmayeur A."/>
            <person name="Murphy C."/>
            <person name="Neiman D."/>
            <person name="Pearson M."/>
            <person name="Priest M."/>
            <person name="Roberts A."/>
            <person name="Saif S."/>
            <person name="Shea T."/>
            <person name="Sisk P."/>
            <person name="Sykes S."/>
            <person name="Wortman J."/>
            <person name="Nusbaum C."/>
            <person name="Birren B."/>
        </authorList>
    </citation>
    <scope>NUCLEOTIDE SEQUENCE [LARGE SCALE GENOMIC DNA]</scope>
    <source>
        <strain evidence="9 10">VS20</strain>
    </source>
</reference>
<dbReference type="PANTHER" id="PTHR21351">
    <property type="entry name" value="BARDET-BIEDL SYNDROME PROTEIN 5"/>
    <property type="match status" value="1"/>
</dbReference>
<evidence type="ECO:0000259" key="8">
    <source>
        <dbReference type="Pfam" id="PF07289"/>
    </source>
</evidence>
<dbReference type="GO" id="GO:0032266">
    <property type="term" value="F:phosphatidylinositol-3-phosphate binding"/>
    <property type="evidence" value="ECO:0007669"/>
    <property type="project" value="TreeGrafter"/>
</dbReference>
<protein>
    <recommendedName>
        <fullName evidence="8">BBSome complex member BBS5 PH domain-containing protein</fullName>
    </recommendedName>
</protein>
<dbReference type="OrthoDB" id="10261999at2759"/>
<keyword evidence="6" id="KW-0206">Cytoskeleton</keyword>
<keyword evidence="10" id="KW-1185">Reference proteome</keyword>
<comment type="subcellular location">
    <subcellularLocation>
        <location evidence="1">Cell projection</location>
        <location evidence="1">Cilium</location>
    </subcellularLocation>
    <subcellularLocation>
        <location evidence="2">Cytoplasm</location>
        <location evidence="2">Cytoskeleton</location>
    </subcellularLocation>
</comment>
<dbReference type="Pfam" id="PF07289">
    <property type="entry name" value="BBL5"/>
    <property type="match status" value="1"/>
</dbReference>
<feature type="domain" description="BBSome complex member BBS5 PH" evidence="8">
    <location>
        <begin position="38"/>
        <end position="84"/>
    </location>
</feature>
<evidence type="ECO:0000256" key="5">
    <source>
        <dbReference type="ARBA" id="ARBA00023069"/>
    </source>
</evidence>
<evidence type="ECO:0000313" key="10">
    <source>
        <dbReference type="Proteomes" id="UP000030762"/>
    </source>
</evidence>
<keyword evidence="5" id="KW-0969">Cilium</keyword>
<sequence>MSPGSCGYVLTFRVHPDKKLRELFEEANGLDAVFSPRKVDDVEIVQEESSSTDAFAAYYVAANKNKDRPPAFGKDIALAVESLPTW</sequence>
<dbReference type="GeneID" id="19943988"/>
<evidence type="ECO:0000313" key="9">
    <source>
        <dbReference type="EMBL" id="EQC39053.1"/>
    </source>
</evidence>
<dbReference type="AlphaFoldDB" id="T0S2A9"/>